<gene>
    <name evidence="1" type="ORF">E5288_WYG001517</name>
</gene>
<accession>A0A6B0RDC1</accession>
<dbReference type="Proteomes" id="UP000322234">
    <property type="component" value="Unassembled WGS sequence"/>
</dbReference>
<dbReference type="EMBL" id="VBQZ03000037">
    <property type="protein sequence ID" value="MXQ87352.1"/>
    <property type="molecule type" value="Genomic_DNA"/>
</dbReference>
<name>A0A6B0RDC1_9CETA</name>
<keyword evidence="2" id="KW-1185">Reference proteome</keyword>
<reference evidence="1" key="1">
    <citation type="submission" date="2019-10" db="EMBL/GenBank/DDBJ databases">
        <title>The sequence and de novo assembly of the wild yak genome.</title>
        <authorList>
            <person name="Liu Y."/>
        </authorList>
    </citation>
    <scope>NUCLEOTIDE SEQUENCE [LARGE SCALE GENOMIC DNA]</scope>
    <source>
        <strain evidence="1">WY2019</strain>
    </source>
</reference>
<comment type="caution">
    <text evidence="1">The sequence shown here is derived from an EMBL/GenBank/DDBJ whole genome shotgun (WGS) entry which is preliminary data.</text>
</comment>
<evidence type="ECO:0000313" key="2">
    <source>
        <dbReference type="Proteomes" id="UP000322234"/>
    </source>
</evidence>
<protein>
    <submittedName>
        <fullName evidence="1">Uncharacterized protein</fullName>
    </submittedName>
</protein>
<sequence>MDKQLSENTVCLPPKREDSVWKCLKHANAIDPFVDLVLNFPSEKHTQEAKLNLELATARAEDMTGHIKTAACFHDARRPPCHPSQHPVVQGQCFHSYHLLHLCMQVY</sequence>
<proteinExistence type="predicted"/>
<dbReference type="AlphaFoldDB" id="A0A6B0RDC1"/>
<evidence type="ECO:0000313" key="1">
    <source>
        <dbReference type="EMBL" id="MXQ87352.1"/>
    </source>
</evidence>
<organism evidence="1 2">
    <name type="scientific">Bos mutus</name>
    <name type="common">wild yak</name>
    <dbReference type="NCBI Taxonomy" id="72004"/>
    <lineage>
        <taxon>Eukaryota</taxon>
        <taxon>Metazoa</taxon>
        <taxon>Chordata</taxon>
        <taxon>Craniata</taxon>
        <taxon>Vertebrata</taxon>
        <taxon>Euteleostomi</taxon>
        <taxon>Mammalia</taxon>
        <taxon>Eutheria</taxon>
        <taxon>Laurasiatheria</taxon>
        <taxon>Artiodactyla</taxon>
        <taxon>Ruminantia</taxon>
        <taxon>Pecora</taxon>
        <taxon>Bovidae</taxon>
        <taxon>Bovinae</taxon>
        <taxon>Bos</taxon>
    </lineage>
</organism>